<dbReference type="CDD" id="cd07989">
    <property type="entry name" value="LPLAT_AGPAT-like"/>
    <property type="match status" value="1"/>
</dbReference>
<proteinExistence type="inferred from homology"/>
<sequence>MVAAILKGLSRVFFRIEVIGKLNVPKPDAEGKNKLLIIANHESFLDGLLLGLFLPIRATFVVHTSVLNSRVFRLILRLVPYLAVDPTSPLAMKKVIKLLEAGKPVVIFPEGRITLTGSLMKVYDGPGFVAAKTGATILPVRLDGAARSYFSRLSGDYPRKLFPKVTLTILPTTQIPMPDAPTAKIRRRKAGDAMRRTMQEMLFASQPVQTLFSAFLDAVDIHGRKTLLVEDMRQTEESYGDLLKKTLAFGRLIEKTTAVNESVGVLMPNVTNTVCLIFGMSAMQRVPAMLNYTAGTAGMQNACIAGNIRTIVTSRQFLETAKLVEVVNALQNVRIVYLEDLRSEFSLLDKLWLMGFALWSPNLAVKKSHPDAAAVVLFTSGSEGKPKGVVHSHRGILSNIAQIRAVIDFSPADKFMIALPLFHAFGFTCGAIMPLVTGSKLFLYPSPLHYRVIPEVIYDRGCTVLFGTSTFLGNYAKFANPYDFYKLRYVVAGAEKLNEEVRKSWMEKFGIRILEGYGATECAPVLAVNTPMANLAGSVGPLLPGLKPRLEAVPGINDGGLLYVKGPNVMLGYYLFDNPGVLKAPEDGWYSTGDIVQIDPDGFVIIKGRVKRFAKIAGEMVSLETVEQIASKASPEHQHAASTQPDAQRGENILLFTTDKDLVRDALQASARELGSPELAIPRKIIVVTELPLLGTGKTDYVTLKNMAETAS</sequence>
<dbReference type="Gene3D" id="3.30.300.30">
    <property type="match status" value="1"/>
</dbReference>
<evidence type="ECO:0000313" key="5">
    <source>
        <dbReference type="Proteomes" id="UP000826722"/>
    </source>
</evidence>
<gene>
    <name evidence="4" type="primary">aas</name>
    <name evidence="4" type="ORF">ZMTM_25350</name>
</gene>
<dbReference type="KEGG" id="mpau:ZMTM_25350"/>
<dbReference type="PANTHER" id="PTHR43201">
    <property type="entry name" value="ACYL-COA SYNTHETASE"/>
    <property type="match status" value="1"/>
</dbReference>
<protein>
    <submittedName>
        <fullName evidence="4">Bifunctional protein Aas</fullName>
    </submittedName>
</protein>
<dbReference type="InterPro" id="IPR042099">
    <property type="entry name" value="ANL_N_sf"/>
</dbReference>
<dbReference type="InterPro" id="IPR000873">
    <property type="entry name" value="AMP-dep_synth/lig_dom"/>
</dbReference>
<dbReference type="SUPFAM" id="SSF56801">
    <property type="entry name" value="Acetyl-CoA synthetase-like"/>
    <property type="match status" value="1"/>
</dbReference>
<dbReference type="GO" id="GO:0031956">
    <property type="term" value="F:medium-chain fatty acid-CoA ligase activity"/>
    <property type="evidence" value="ECO:0007669"/>
    <property type="project" value="TreeGrafter"/>
</dbReference>
<dbReference type="Gene3D" id="3.40.50.12780">
    <property type="entry name" value="N-terminal domain of ligase-like"/>
    <property type="match status" value="1"/>
</dbReference>
<evidence type="ECO:0000256" key="1">
    <source>
        <dbReference type="ARBA" id="ARBA00006432"/>
    </source>
</evidence>
<dbReference type="Pfam" id="PF01553">
    <property type="entry name" value="Acyltransferase"/>
    <property type="match status" value="1"/>
</dbReference>
<comment type="similarity">
    <text evidence="1">Belongs to the ATP-dependent AMP-binding enzyme family.</text>
</comment>
<dbReference type="GO" id="GO:0016746">
    <property type="term" value="F:acyltransferase activity"/>
    <property type="evidence" value="ECO:0007669"/>
    <property type="project" value="InterPro"/>
</dbReference>
<dbReference type="Pfam" id="PF00501">
    <property type="entry name" value="AMP-binding"/>
    <property type="match status" value="1"/>
</dbReference>
<reference evidence="4" key="1">
    <citation type="journal article" date="2021" name="Arch. Microbiol.">
        <title>Methyloradius palustris gen. nov., sp. nov., a methanol-oxidizing bacterium isolated from snow.</title>
        <authorList>
            <person name="Miyadera T."/>
            <person name="Kojima H."/>
            <person name="Fukui M."/>
        </authorList>
    </citation>
    <scope>NUCLEOTIDE SEQUENCE</scope>
    <source>
        <strain evidence="4">Zm11</strain>
    </source>
</reference>
<dbReference type="AlphaFoldDB" id="A0A8D5JSB1"/>
<dbReference type="InterPro" id="IPR045851">
    <property type="entry name" value="AMP-bd_C_sf"/>
</dbReference>
<dbReference type="RefSeq" id="WP_221764284.1">
    <property type="nucleotide sequence ID" value="NZ_AP024110.1"/>
</dbReference>
<dbReference type="PROSITE" id="PS00455">
    <property type="entry name" value="AMP_BINDING"/>
    <property type="match status" value="1"/>
</dbReference>
<evidence type="ECO:0000256" key="2">
    <source>
        <dbReference type="ARBA" id="ARBA00022598"/>
    </source>
</evidence>
<dbReference type="InterPro" id="IPR020845">
    <property type="entry name" value="AMP-binding_CS"/>
</dbReference>
<feature type="domain" description="Phospholipid/glycerol acyltransferase" evidence="3">
    <location>
        <begin position="35"/>
        <end position="145"/>
    </location>
</feature>
<dbReference type="SUPFAM" id="SSF69593">
    <property type="entry name" value="Glycerol-3-phosphate (1)-acyltransferase"/>
    <property type="match status" value="1"/>
</dbReference>
<dbReference type="PANTHER" id="PTHR43201:SF5">
    <property type="entry name" value="MEDIUM-CHAIN ACYL-COA LIGASE ACSF2, MITOCHONDRIAL"/>
    <property type="match status" value="1"/>
</dbReference>
<accession>A0A8D5JSB1</accession>
<keyword evidence="5" id="KW-1185">Reference proteome</keyword>
<dbReference type="GO" id="GO:0006631">
    <property type="term" value="P:fatty acid metabolic process"/>
    <property type="evidence" value="ECO:0007669"/>
    <property type="project" value="TreeGrafter"/>
</dbReference>
<evidence type="ECO:0000259" key="3">
    <source>
        <dbReference type="SMART" id="SM00563"/>
    </source>
</evidence>
<dbReference type="Proteomes" id="UP000826722">
    <property type="component" value="Chromosome"/>
</dbReference>
<dbReference type="InterPro" id="IPR002123">
    <property type="entry name" value="Plipid/glycerol_acylTrfase"/>
</dbReference>
<evidence type="ECO:0000313" key="4">
    <source>
        <dbReference type="EMBL" id="BCM26276.1"/>
    </source>
</evidence>
<dbReference type="NCBIfam" id="NF005959">
    <property type="entry name" value="PRK08043.1"/>
    <property type="match status" value="1"/>
</dbReference>
<name>A0A8D5JSB1_9PROT</name>
<keyword evidence="2" id="KW-0436">Ligase</keyword>
<dbReference type="EMBL" id="AP024110">
    <property type="protein sequence ID" value="BCM26276.1"/>
    <property type="molecule type" value="Genomic_DNA"/>
</dbReference>
<dbReference type="SMART" id="SM00563">
    <property type="entry name" value="PlsC"/>
    <property type="match status" value="1"/>
</dbReference>
<organism evidence="4 5">
    <name type="scientific">Methyloradius palustris</name>
    <dbReference type="NCBI Taxonomy" id="2778876"/>
    <lineage>
        <taxon>Bacteria</taxon>
        <taxon>Pseudomonadati</taxon>
        <taxon>Pseudomonadota</taxon>
        <taxon>Betaproteobacteria</taxon>
        <taxon>Nitrosomonadales</taxon>
        <taxon>Methylophilaceae</taxon>
        <taxon>Methyloradius</taxon>
    </lineage>
</organism>